<dbReference type="RefSeq" id="WP_262436222.1">
    <property type="nucleotide sequence ID" value="NZ_JACRTF010000001.1"/>
</dbReference>
<dbReference type="Proteomes" id="UP000651085">
    <property type="component" value="Unassembled WGS sequence"/>
</dbReference>
<accession>A0A926F5M4</accession>
<protein>
    <submittedName>
        <fullName evidence="1">DUF488 family protein</fullName>
    </submittedName>
</protein>
<dbReference type="PANTHER" id="PTHR36849">
    <property type="entry name" value="CYTOPLASMIC PROTEIN-RELATED"/>
    <property type="match status" value="1"/>
</dbReference>
<keyword evidence="2" id="KW-1185">Reference proteome</keyword>
<sequence length="121" mass="14319">MTVVKIKRVYEDPSATDGYRVLVDRLWPRGMKKEYLKYDSWEKDITPSPELRKWFHEDFVGHWNEFAALYEKELENSPAVAAFMDRISGQKTVTLLYASKEPLHNHALILQHYLQAHLKDK</sequence>
<dbReference type="InterPro" id="IPR052552">
    <property type="entry name" value="YeaO-like"/>
</dbReference>
<evidence type="ECO:0000313" key="2">
    <source>
        <dbReference type="Proteomes" id="UP000651085"/>
    </source>
</evidence>
<dbReference type="Pfam" id="PF22752">
    <property type="entry name" value="DUF488-N3i"/>
    <property type="match status" value="1"/>
</dbReference>
<evidence type="ECO:0000313" key="1">
    <source>
        <dbReference type="EMBL" id="MBC8595151.1"/>
    </source>
</evidence>
<name>A0A926F5M4_9BACT</name>
<organism evidence="1 2">
    <name type="scientific">Jilunia laotingensis</name>
    <dbReference type="NCBI Taxonomy" id="2763675"/>
    <lineage>
        <taxon>Bacteria</taxon>
        <taxon>Pseudomonadati</taxon>
        <taxon>Bacteroidota</taxon>
        <taxon>Bacteroidia</taxon>
        <taxon>Bacteroidales</taxon>
        <taxon>Bacteroidaceae</taxon>
        <taxon>Jilunia</taxon>
    </lineage>
</organism>
<reference evidence="1" key="1">
    <citation type="submission" date="2020-08" db="EMBL/GenBank/DDBJ databases">
        <title>Genome public.</title>
        <authorList>
            <person name="Liu C."/>
            <person name="Sun Q."/>
        </authorList>
    </citation>
    <scope>NUCLEOTIDE SEQUENCE</scope>
    <source>
        <strain evidence="1">N12</strain>
    </source>
</reference>
<dbReference type="PANTHER" id="PTHR36849:SF1">
    <property type="entry name" value="CYTOPLASMIC PROTEIN"/>
    <property type="match status" value="1"/>
</dbReference>
<gene>
    <name evidence="1" type="ORF">H8744_18230</name>
</gene>
<dbReference type="AlphaFoldDB" id="A0A926F5M4"/>
<dbReference type="EMBL" id="JACRTF010000001">
    <property type="protein sequence ID" value="MBC8595151.1"/>
    <property type="molecule type" value="Genomic_DNA"/>
</dbReference>
<comment type="caution">
    <text evidence="1">The sequence shown here is derived from an EMBL/GenBank/DDBJ whole genome shotgun (WGS) entry which is preliminary data.</text>
</comment>
<proteinExistence type="predicted"/>